<dbReference type="PRINTS" id="PR00398">
    <property type="entry name" value="STRDHORMONER"/>
</dbReference>
<dbReference type="SUPFAM" id="SSF57716">
    <property type="entry name" value="Glucocorticoid receptor-like (DNA-binding domain)"/>
    <property type="match status" value="1"/>
</dbReference>
<evidence type="ECO:0000256" key="8">
    <source>
        <dbReference type="ARBA" id="ARBA00023163"/>
    </source>
</evidence>
<dbReference type="Proteomes" id="UP000887566">
    <property type="component" value="Unplaced"/>
</dbReference>
<dbReference type="PRINTS" id="PR00047">
    <property type="entry name" value="STROIDFINGER"/>
</dbReference>
<dbReference type="FunFam" id="3.30.50.10:FF:000030">
    <property type="entry name" value="Nuclear Hormone Receptor family"/>
    <property type="match status" value="1"/>
</dbReference>
<keyword evidence="8 11" id="KW-0804">Transcription</keyword>
<evidence type="ECO:0000313" key="14">
    <source>
        <dbReference type="Proteomes" id="UP000887566"/>
    </source>
</evidence>
<dbReference type="WBParaSite" id="PSAMB.scaffold3166size19411.g20585.t1">
    <property type="protein sequence ID" value="PSAMB.scaffold3166size19411.g20585.t1"/>
    <property type="gene ID" value="PSAMB.scaffold3166size19411.g20585"/>
</dbReference>
<proteinExistence type="inferred from homology"/>
<evidence type="ECO:0000259" key="13">
    <source>
        <dbReference type="PROSITE" id="PS51843"/>
    </source>
</evidence>
<keyword evidence="5 11" id="KW-0862">Zinc</keyword>
<keyword evidence="9 11" id="KW-0675">Receptor</keyword>
<dbReference type="SMART" id="SM00430">
    <property type="entry name" value="HOLI"/>
    <property type="match status" value="1"/>
</dbReference>
<dbReference type="GO" id="GO:0008270">
    <property type="term" value="F:zinc ion binding"/>
    <property type="evidence" value="ECO:0007669"/>
    <property type="project" value="UniProtKB-KW"/>
</dbReference>
<keyword evidence="6 11" id="KW-0805">Transcription regulation</keyword>
<evidence type="ECO:0000256" key="6">
    <source>
        <dbReference type="ARBA" id="ARBA00023015"/>
    </source>
</evidence>
<dbReference type="CDD" id="cd06916">
    <property type="entry name" value="NR_DBD_like"/>
    <property type="match status" value="1"/>
</dbReference>
<keyword evidence="3 11" id="KW-0479">Metal-binding</keyword>
<dbReference type="AlphaFoldDB" id="A0A914W4M7"/>
<dbReference type="PROSITE" id="PS00031">
    <property type="entry name" value="NUCLEAR_REC_DBD_1"/>
    <property type="match status" value="1"/>
</dbReference>
<dbReference type="Gene3D" id="1.10.565.10">
    <property type="entry name" value="Retinoid X Receptor"/>
    <property type="match status" value="1"/>
</dbReference>
<dbReference type="GO" id="GO:0005634">
    <property type="term" value="C:nucleus"/>
    <property type="evidence" value="ECO:0007669"/>
    <property type="project" value="UniProtKB-SubCell"/>
</dbReference>
<dbReference type="InterPro" id="IPR000003">
    <property type="entry name" value="Retinoid-X_rcpt/HNF4"/>
</dbReference>
<evidence type="ECO:0000256" key="3">
    <source>
        <dbReference type="ARBA" id="ARBA00022723"/>
    </source>
</evidence>
<protein>
    <submittedName>
        <fullName evidence="15">Uncharacterized protein</fullName>
    </submittedName>
</protein>
<evidence type="ECO:0000256" key="5">
    <source>
        <dbReference type="ARBA" id="ARBA00022833"/>
    </source>
</evidence>
<feature type="domain" description="Nuclear receptor" evidence="12">
    <location>
        <begin position="47"/>
        <end position="122"/>
    </location>
</feature>
<keyword evidence="10 11" id="KW-0539">Nucleus</keyword>
<sequence>MEPITSEMELSVPHLATMSSVATSARRWIMAGRVGDTGTPPTMTSTDDICAICGDEASGRHYGATACNGCKGFFRRTVRKNHIYSCRFDGKCVVDKQNRAVCRHCRYRKCLTSGMVREGVQKERDGLKKNVIKGRDEAEELKEEKADRSTRESCTLYEPFTPRWASPEQVIGTLTQAESLTNQLRSTVIRQTGTVNYDAHRFPVLSGTKMEGATADINDVGQGIHSQLLLVVEWAKLLPPFMELPMIDRAALLKQFAGQHVVLGLAWRSMNRRDGLVLSNGSFLPRDHFEIAGMSYKSVGRILDELIAPMNLMQIDEVEFVALKACVFFNPVARGVQPESSAKILQARRQTEAALEQYIGLKTPSTTGGVSRLTDLLMFVLSPLQATAQSMAEDMLISKVIGLTNLDKLMEELILIDDEPRIGNLRVDNTPFEVLLNVKQSDC</sequence>
<feature type="domain" description="NR LBD" evidence="13">
    <location>
        <begin position="166"/>
        <end position="417"/>
    </location>
</feature>
<dbReference type="GO" id="GO:0003707">
    <property type="term" value="F:nuclear steroid receptor activity"/>
    <property type="evidence" value="ECO:0007669"/>
    <property type="project" value="InterPro"/>
</dbReference>
<comment type="similarity">
    <text evidence="2 11">Belongs to the nuclear hormone receptor family.</text>
</comment>
<accession>A0A914W4M7</accession>
<dbReference type="InterPro" id="IPR001628">
    <property type="entry name" value="Znf_hrmn_rcpt"/>
</dbReference>
<dbReference type="SMART" id="SM00399">
    <property type="entry name" value="ZnF_C4"/>
    <property type="match status" value="1"/>
</dbReference>
<dbReference type="Gene3D" id="3.30.50.10">
    <property type="entry name" value="Erythroid Transcription Factor GATA-1, subunit A"/>
    <property type="match status" value="1"/>
</dbReference>
<dbReference type="Pfam" id="PF00105">
    <property type="entry name" value="zf-C4"/>
    <property type="match status" value="1"/>
</dbReference>
<keyword evidence="4 11" id="KW-0863">Zinc-finger</keyword>
<evidence type="ECO:0000313" key="15">
    <source>
        <dbReference type="WBParaSite" id="PSAMB.scaffold3166size19411.g20585.t1"/>
    </source>
</evidence>
<evidence type="ECO:0000256" key="1">
    <source>
        <dbReference type="ARBA" id="ARBA00004123"/>
    </source>
</evidence>
<keyword evidence="7 11" id="KW-0238">DNA-binding</keyword>
<dbReference type="InterPro" id="IPR013088">
    <property type="entry name" value="Znf_NHR/GATA"/>
</dbReference>
<evidence type="ECO:0000256" key="2">
    <source>
        <dbReference type="ARBA" id="ARBA00005993"/>
    </source>
</evidence>
<evidence type="ECO:0000256" key="4">
    <source>
        <dbReference type="ARBA" id="ARBA00022771"/>
    </source>
</evidence>
<dbReference type="SUPFAM" id="SSF48508">
    <property type="entry name" value="Nuclear receptor ligand-binding domain"/>
    <property type="match status" value="1"/>
</dbReference>
<dbReference type="GO" id="GO:0043565">
    <property type="term" value="F:sequence-specific DNA binding"/>
    <property type="evidence" value="ECO:0007669"/>
    <property type="project" value="InterPro"/>
</dbReference>
<evidence type="ECO:0000259" key="12">
    <source>
        <dbReference type="PROSITE" id="PS51030"/>
    </source>
</evidence>
<reference evidence="15" key="1">
    <citation type="submission" date="2022-11" db="UniProtKB">
        <authorList>
            <consortium name="WormBaseParasite"/>
        </authorList>
    </citation>
    <scope>IDENTIFICATION</scope>
</reference>
<dbReference type="PRINTS" id="PR00545">
    <property type="entry name" value="RETINOIDXR"/>
</dbReference>
<dbReference type="InterPro" id="IPR035500">
    <property type="entry name" value="NHR-like_dom_sf"/>
</dbReference>
<evidence type="ECO:0000256" key="10">
    <source>
        <dbReference type="ARBA" id="ARBA00023242"/>
    </source>
</evidence>
<organism evidence="14 15">
    <name type="scientific">Plectus sambesii</name>
    <dbReference type="NCBI Taxonomy" id="2011161"/>
    <lineage>
        <taxon>Eukaryota</taxon>
        <taxon>Metazoa</taxon>
        <taxon>Ecdysozoa</taxon>
        <taxon>Nematoda</taxon>
        <taxon>Chromadorea</taxon>
        <taxon>Plectida</taxon>
        <taxon>Plectina</taxon>
        <taxon>Plectoidea</taxon>
        <taxon>Plectidae</taxon>
        <taxon>Plectus</taxon>
    </lineage>
</organism>
<evidence type="ECO:0000256" key="11">
    <source>
        <dbReference type="RuleBase" id="RU004334"/>
    </source>
</evidence>
<dbReference type="PROSITE" id="PS51843">
    <property type="entry name" value="NR_LBD"/>
    <property type="match status" value="1"/>
</dbReference>
<dbReference type="InterPro" id="IPR001723">
    <property type="entry name" value="Nuclear_hrmn_rcpt"/>
</dbReference>
<name>A0A914W4M7_9BILA</name>
<dbReference type="InterPro" id="IPR000536">
    <property type="entry name" value="Nucl_hrmn_rcpt_lig-bd"/>
</dbReference>
<evidence type="ECO:0000256" key="7">
    <source>
        <dbReference type="ARBA" id="ARBA00023125"/>
    </source>
</evidence>
<comment type="subcellular location">
    <subcellularLocation>
        <location evidence="1 11">Nucleus</location>
    </subcellularLocation>
</comment>
<dbReference type="PANTHER" id="PTHR24083">
    <property type="entry name" value="NUCLEAR HORMONE RECEPTOR"/>
    <property type="match status" value="1"/>
</dbReference>
<dbReference type="Pfam" id="PF00104">
    <property type="entry name" value="Hormone_recep"/>
    <property type="match status" value="1"/>
</dbReference>
<evidence type="ECO:0000256" key="9">
    <source>
        <dbReference type="ARBA" id="ARBA00023170"/>
    </source>
</evidence>
<dbReference type="InterPro" id="IPR050274">
    <property type="entry name" value="Nuclear_hormone_rcpt_NR2"/>
</dbReference>
<keyword evidence="14" id="KW-1185">Reference proteome</keyword>
<dbReference type="PROSITE" id="PS51030">
    <property type="entry name" value="NUCLEAR_REC_DBD_2"/>
    <property type="match status" value="1"/>
</dbReference>